<evidence type="ECO:0000256" key="1">
    <source>
        <dbReference type="ARBA" id="ARBA00005791"/>
    </source>
</evidence>
<evidence type="ECO:0000259" key="3">
    <source>
        <dbReference type="PROSITE" id="PS51352"/>
    </source>
</evidence>
<proteinExistence type="inferred from homology"/>
<accession>A0ABW4KMI8</accession>
<keyword evidence="5" id="KW-1185">Reference proteome</keyword>
<evidence type="ECO:0000313" key="4">
    <source>
        <dbReference type="EMBL" id="MFD1709185.1"/>
    </source>
</evidence>
<comment type="similarity">
    <text evidence="1">Belongs to the thioredoxin family. DsbA subfamily.</text>
</comment>
<feature type="chain" id="PRO_5047187349" evidence="2">
    <location>
        <begin position="23"/>
        <end position="217"/>
    </location>
</feature>
<dbReference type="PANTHER" id="PTHR13887:SF56">
    <property type="entry name" value="THIOREDOXIN-LIKE REDUCTASE RV2466C"/>
    <property type="match status" value="1"/>
</dbReference>
<dbReference type="EMBL" id="JBHUEJ010000003">
    <property type="protein sequence ID" value="MFD1709185.1"/>
    <property type="molecule type" value="Genomic_DNA"/>
</dbReference>
<keyword evidence="2" id="KW-0732">Signal</keyword>
<reference evidence="5" key="1">
    <citation type="journal article" date="2019" name="Int. J. Syst. Evol. Microbiol.">
        <title>The Global Catalogue of Microorganisms (GCM) 10K type strain sequencing project: providing services to taxonomists for standard genome sequencing and annotation.</title>
        <authorList>
            <consortium name="The Broad Institute Genomics Platform"/>
            <consortium name="The Broad Institute Genome Sequencing Center for Infectious Disease"/>
            <person name="Wu L."/>
            <person name="Ma J."/>
        </authorList>
    </citation>
    <scope>NUCLEOTIDE SEQUENCE [LARGE SCALE GENOMIC DNA]</scope>
    <source>
        <strain evidence="5">LMG 29247</strain>
    </source>
</reference>
<gene>
    <name evidence="4" type="ORF">ACFSF0_01060</name>
</gene>
<dbReference type="RefSeq" id="WP_147913051.1">
    <property type="nucleotide sequence ID" value="NZ_JBHUEJ010000003.1"/>
</dbReference>
<dbReference type="PANTHER" id="PTHR13887">
    <property type="entry name" value="GLUTATHIONE S-TRANSFERASE KAPPA"/>
    <property type="match status" value="1"/>
</dbReference>
<dbReference type="InterPro" id="IPR013766">
    <property type="entry name" value="Thioredoxin_domain"/>
</dbReference>
<evidence type="ECO:0000256" key="2">
    <source>
        <dbReference type="SAM" id="SignalP"/>
    </source>
</evidence>
<sequence>MTRKTWLILAALVALLCAAAGAWWFTARDAGSGAPAASAEVMVRPHSPVQGPVAAPVTIVEFFDPACEACRAFYPYVKDILARHPQDVRLVLRYVPLHGEVSQQAIHILEAAQAQQRLAPVLDALMATQPTWAAHDKPQPDLAWAAAVQVGLDRAKAQQFIASGAPDKLIQADSADAQAVGISGTPSFFVNGQPLTTQHPDALNAMVQQALGKSPGR</sequence>
<dbReference type="Pfam" id="PF13462">
    <property type="entry name" value="Thioredoxin_4"/>
    <property type="match status" value="1"/>
</dbReference>
<dbReference type="InterPro" id="IPR036249">
    <property type="entry name" value="Thioredoxin-like_sf"/>
</dbReference>
<dbReference type="Proteomes" id="UP001597304">
    <property type="component" value="Unassembled WGS sequence"/>
</dbReference>
<dbReference type="PROSITE" id="PS51352">
    <property type="entry name" value="THIOREDOXIN_2"/>
    <property type="match status" value="1"/>
</dbReference>
<organism evidence="4 5">
    <name type="scientific">Ottowia flava</name>
    <dbReference type="NCBI Taxonomy" id="2675430"/>
    <lineage>
        <taxon>Bacteria</taxon>
        <taxon>Pseudomonadati</taxon>
        <taxon>Pseudomonadota</taxon>
        <taxon>Betaproteobacteria</taxon>
        <taxon>Burkholderiales</taxon>
        <taxon>Comamonadaceae</taxon>
        <taxon>Ottowia</taxon>
    </lineage>
</organism>
<protein>
    <submittedName>
        <fullName evidence="4">DsbA family protein</fullName>
    </submittedName>
</protein>
<feature type="domain" description="Thioredoxin" evidence="3">
    <location>
        <begin position="28"/>
        <end position="212"/>
    </location>
</feature>
<evidence type="ECO:0000313" key="5">
    <source>
        <dbReference type="Proteomes" id="UP001597304"/>
    </source>
</evidence>
<dbReference type="InterPro" id="IPR012336">
    <property type="entry name" value="Thioredoxin-like_fold"/>
</dbReference>
<comment type="caution">
    <text evidence="4">The sequence shown here is derived from an EMBL/GenBank/DDBJ whole genome shotgun (WGS) entry which is preliminary data.</text>
</comment>
<name>A0ABW4KMI8_9BURK</name>
<dbReference type="Gene3D" id="3.40.30.10">
    <property type="entry name" value="Glutaredoxin"/>
    <property type="match status" value="1"/>
</dbReference>
<dbReference type="SUPFAM" id="SSF52833">
    <property type="entry name" value="Thioredoxin-like"/>
    <property type="match status" value="1"/>
</dbReference>
<feature type="signal peptide" evidence="2">
    <location>
        <begin position="1"/>
        <end position="22"/>
    </location>
</feature>